<dbReference type="AlphaFoldDB" id="A0A0E9XLF2"/>
<organism evidence="1">
    <name type="scientific">Anguilla anguilla</name>
    <name type="common">European freshwater eel</name>
    <name type="synonym">Muraena anguilla</name>
    <dbReference type="NCBI Taxonomy" id="7936"/>
    <lineage>
        <taxon>Eukaryota</taxon>
        <taxon>Metazoa</taxon>
        <taxon>Chordata</taxon>
        <taxon>Craniata</taxon>
        <taxon>Vertebrata</taxon>
        <taxon>Euteleostomi</taxon>
        <taxon>Actinopterygii</taxon>
        <taxon>Neopterygii</taxon>
        <taxon>Teleostei</taxon>
        <taxon>Anguilliformes</taxon>
        <taxon>Anguillidae</taxon>
        <taxon>Anguilla</taxon>
    </lineage>
</organism>
<accession>A0A0E9XLF2</accession>
<protein>
    <submittedName>
        <fullName evidence="1">Uncharacterized protein</fullName>
    </submittedName>
</protein>
<dbReference type="EMBL" id="GBXM01006049">
    <property type="protein sequence ID" value="JAI02529.1"/>
    <property type="molecule type" value="Transcribed_RNA"/>
</dbReference>
<reference evidence="1" key="2">
    <citation type="journal article" date="2015" name="Fish Shellfish Immunol.">
        <title>Early steps in the European eel (Anguilla anguilla)-Vibrio vulnificus interaction in the gills: Role of the RtxA13 toxin.</title>
        <authorList>
            <person name="Callol A."/>
            <person name="Pajuelo D."/>
            <person name="Ebbesson L."/>
            <person name="Teles M."/>
            <person name="MacKenzie S."/>
            <person name="Amaro C."/>
        </authorList>
    </citation>
    <scope>NUCLEOTIDE SEQUENCE</scope>
</reference>
<reference evidence="1" key="1">
    <citation type="submission" date="2014-11" db="EMBL/GenBank/DDBJ databases">
        <authorList>
            <person name="Amaro Gonzalez C."/>
        </authorList>
    </citation>
    <scope>NUCLEOTIDE SEQUENCE</scope>
</reference>
<sequence length="78" mass="8914">MILGMDLKKKGKRNRLNLKERSQMKTWSTPLLTVATTPRTVFGNAQIHWNGISRCLLFLSQNPAKLRTQLVPSKGQHK</sequence>
<name>A0A0E9XLF2_ANGAN</name>
<evidence type="ECO:0000313" key="1">
    <source>
        <dbReference type="EMBL" id="JAI02529.1"/>
    </source>
</evidence>
<proteinExistence type="predicted"/>